<keyword evidence="4" id="KW-0433">Leucine-rich repeat</keyword>
<dbReference type="SUPFAM" id="SSF52058">
    <property type="entry name" value="L domain-like"/>
    <property type="match status" value="3"/>
</dbReference>
<evidence type="ECO:0000256" key="5">
    <source>
        <dbReference type="ARBA" id="ARBA00022692"/>
    </source>
</evidence>
<feature type="domain" description="Disease resistance R13L4/SHOC-2-like LRR" evidence="15">
    <location>
        <begin position="337"/>
        <end position="490"/>
    </location>
</feature>
<keyword evidence="5 12" id="KW-0812">Transmembrane</keyword>
<protein>
    <recommendedName>
        <fullName evidence="18">Leucine-rich repeat-containing N-terminal plant-type domain-containing protein</fullName>
    </recommendedName>
</protein>
<evidence type="ECO:0000256" key="1">
    <source>
        <dbReference type="ARBA" id="ARBA00004251"/>
    </source>
</evidence>
<comment type="subcellular location">
    <subcellularLocation>
        <location evidence="1">Cell membrane</location>
        <topology evidence="1">Single-pass type I membrane protein</topology>
    </subcellularLocation>
</comment>
<dbReference type="SMART" id="SM00369">
    <property type="entry name" value="LRR_TYP"/>
    <property type="match status" value="9"/>
</dbReference>
<feature type="chain" id="PRO_5044804565" description="Leucine-rich repeat-containing N-terminal plant-type domain-containing protein" evidence="13">
    <location>
        <begin position="28"/>
        <end position="991"/>
    </location>
</feature>
<dbReference type="EMBL" id="JBJKBG010000002">
    <property type="protein sequence ID" value="KAL3751883.1"/>
    <property type="molecule type" value="Genomic_DNA"/>
</dbReference>
<feature type="transmembrane region" description="Helical" evidence="12">
    <location>
        <begin position="930"/>
        <end position="953"/>
    </location>
</feature>
<accession>A0ABD3LMQ4</accession>
<dbReference type="GO" id="GO:0005886">
    <property type="term" value="C:plasma membrane"/>
    <property type="evidence" value="ECO:0007669"/>
    <property type="project" value="UniProtKB-SubCell"/>
</dbReference>
<dbReference type="Proteomes" id="UP001634007">
    <property type="component" value="Unassembled WGS sequence"/>
</dbReference>
<name>A0ABD3LMQ4_EUCGL</name>
<evidence type="ECO:0000256" key="8">
    <source>
        <dbReference type="ARBA" id="ARBA00022989"/>
    </source>
</evidence>
<evidence type="ECO:0000256" key="9">
    <source>
        <dbReference type="ARBA" id="ARBA00023136"/>
    </source>
</evidence>
<evidence type="ECO:0000313" key="16">
    <source>
        <dbReference type="EMBL" id="KAL3751883.1"/>
    </source>
</evidence>
<comment type="similarity">
    <text evidence="2">Belongs to the RLP family.</text>
</comment>
<keyword evidence="10" id="KW-0675">Receptor</keyword>
<evidence type="ECO:0000256" key="3">
    <source>
        <dbReference type="ARBA" id="ARBA00022475"/>
    </source>
</evidence>
<evidence type="ECO:0000259" key="15">
    <source>
        <dbReference type="Pfam" id="PF23598"/>
    </source>
</evidence>
<dbReference type="Pfam" id="PF08263">
    <property type="entry name" value="LRRNT_2"/>
    <property type="match status" value="1"/>
</dbReference>
<dbReference type="Pfam" id="PF00560">
    <property type="entry name" value="LRR_1"/>
    <property type="match status" value="9"/>
</dbReference>
<evidence type="ECO:0000256" key="12">
    <source>
        <dbReference type="SAM" id="Phobius"/>
    </source>
</evidence>
<dbReference type="InterPro" id="IPR001611">
    <property type="entry name" value="Leu-rich_rpt"/>
</dbReference>
<evidence type="ECO:0000256" key="2">
    <source>
        <dbReference type="ARBA" id="ARBA00009592"/>
    </source>
</evidence>
<evidence type="ECO:0000256" key="7">
    <source>
        <dbReference type="ARBA" id="ARBA00022737"/>
    </source>
</evidence>
<dbReference type="Pfam" id="PF23598">
    <property type="entry name" value="LRR_14"/>
    <property type="match status" value="1"/>
</dbReference>
<evidence type="ECO:0000256" key="11">
    <source>
        <dbReference type="ARBA" id="ARBA00023180"/>
    </source>
</evidence>
<organism evidence="16 17">
    <name type="scientific">Eucalyptus globulus</name>
    <name type="common">Tasmanian blue gum</name>
    <dbReference type="NCBI Taxonomy" id="34317"/>
    <lineage>
        <taxon>Eukaryota</taxon>
        <taxon>Viridiplantae</taxon>
        <taxon>Streptophyta</taxon>
        <taxon>Embryophyta</taxon>
        <taxon>Tracheophyta</taxon>
        <taxon>Spermatophyta</taxon>
        <taxon>Magnoliopsida</taxon>
        <taxon>eudicotyledons</taxon>
        <taxon>Gunneridae</taxon>
        <taxon>Pentapetalae</taxon>
        <taxon>rosids</taxon>
        <taxon>malvids</taxon>
        <taxon>Myrtales</taxon>
        <taxon>Myrtaceae</taxon>
        <taxon>Myrtoideae</taxon>
        <taxon>Eucalypteae</taxon>
        <taxon>Eucalyptus</taxon>
    </lineage>
</organism>
<keyword evidence="3" id="KW-1003">Cell membrane</keyword>
<dbReference type="Gene3D" id="3.80.10.10">
    <property type="entry name" value="Ribonuclease Inhibitor"/>
    <property type="match status" value="5"/>
</dbReference>
<evidence type="ECO:0000256" key="13">
    <source>
        <dbReference type="SAM" id="SignalP"/>
    </source>
</evidence>
<dbReference type="InterPro" id="IPR003591">
    <property type="entry name" value="Leu-rich_rpt_typical-subtyp"/>
</dbReference>
<feature type="domain" description="Leucine-rich repeat-containing N-terminal plant-type" evidence="14">
    <location>
        <begin position="41"/>
        <end position="76"/>
    </location>
</feature>
<evidence type="ECO:0000256" key="10">
    <source>
        <dbReference type="ARBA" id="ARBA00023170"/>
    </source>
</evidence>
<comment type="caution">
    <text evidence="16">The sequence shown here is derived from an EMBL/GenBank/DDBJ whole genome shotgun (WGS) entry which is preliminary data.</text>
</comment>
<evidence type="ECO:0000256" key="4">
    <source>
        <dbReference type="ARBA" id="ARBA00022614"/>
    </source>
</evidence>
<keyword evidence="17" id="KW-1185">Reference proteome</keyword>
<keyword evidence="8 12" id="KW-1133">Transmembrane helix</keyword>
<gene>
    <name evidence="16" type="ORF">ACJRO7_012676</name>
</gene>
<feature type="signal peptide" evidence="13">
    <location>
        <begin position="1"/>
        <end position="27"/>
    </location>
</feature>
<dbReference type="PANTHER" id="PTHR48063:SF29">
    <property type="entry name" value="LRR RECEPTOR-LIKE KINASE FAMILY PROTEIN"/>
    <property type="match status" value="1"/>
</dbReference>
<keyword evidence="6 13" id="KW-0732">Signal</keyword>
<keyword evidence="7" id="KW-0677">Repeat</keyword>
<evidence type="ECO:0000259" key="14">
    <source>
        <dbReference type="Pfam" id="PF08263"/>
    </source>
</evidence>
<dbReference type="FunFam" id="3.80.10.10:FF:000095">
    <property type="entry name" value="LRR receptor-like serine/threonine-protein kinase GSO1"/>
    <property type="match status" value="2"/>
</dbReference>
<dbReference type="SUPFAM" id="SSF52047">
    <property type="entry name" value="RNI-like"/>
    <property type="match status" value="1"/>
</dbReference>
<dbReference type="InterPro" id="IPR046956">
    <property type="entry name" value="RLP23-like"/>
</dbReference>
<dbReference type="PRINTS" id="PR00019">
    <property type="entry name" value="LEURICHRPT"/>
</dbReference>
<evidence type="ECO:0008006" key="18">
    <source>
        <dbReference type="Google" id="ProtNLM"/>
    </source>
</evidence>
<proteinExistence type="inferred from homology"/>
<reference evidence="16 17" key="1">
    <citation type="submission" date="2024-11" db="EMBL/GenBank/DDBJ databases">
        <title>Chromosome-level genome assembly of Eucalyptus globulus Labill. provides insights into its genome evolution.</title>
        <authorList>
            <person name="Li X."/>
        </authorList>
    </citation>
    <scope>NUCLEOTIDE SEQUENCE [LARGE SCALE GENOMIC DNA]</scope>
    <source>
        <strain evidence="16">CL2024</strain>
        <tissue evidence="16">Fresh tender leaves</tissue>
    </source>
</reference>
<dbReference type="AlphaFoldDB" id="A0ABD3LMQ4"/>
<dbReference type="InterPro" id="IPR055414">
    <property type="entry name" value="LRR_R13L4/SHOC2-like"/>
</dbReference>
<keyword evidence="9 12" id="KW-0472">Membrane</keyword>
<dbReference type="PANTHER" id="PTHR48063">
    <property type="entry name" value="LRR RECEPTOR-LIKE KINASE"/>
    <property type="match status" value="1"/>
</dbReference>
<dbReference type="InterPro" id="IPR032675">
    <property type="entry name" value="LRR_dom_sf"/>
</dbReference>
<sequence length="991" mass="109979">MVTMKTFFLLLPLLSLHLLSQLLPLKANGISSNTTNCPVKERRALLKLKAGLKDPSGWLSSWTGRDCCEWVGVSCDNDTGHVVKLDLRSPDICGDIVDDDDGAPESALEDYKPMCLSGQVSPFLLALKYLTYLDLSHNNFQGNPIPSFIGSLKTLTYLNLSQASFGGLVPPQLGNLSNLRYLDLNFDINSRQELRVSDLNWLSGLFSLNYLNLEGVNLRKGSARWPEKLNMLSSLTELHLPGCQLSEFPESVSFVNFTSLSVLDLSFNNFNSTMPQWVFNITTLLELTLIHSELKGSIPAVAEGALCKLRKIIFSLNSLTGNISELAVGLSGCNNSNLEELDLSTNEFNGPLPDSLGLHRCLRVLRLYRNSFWGPIPSTLGNLSRLVELDLSFNNMNGTIPESIGQLSKLTTLGLYSNSWEGLVTESHLRNLKELEILKISSYRGSSLKFRSTHGWVPEFNLSLIAIENCQLGPEFPKWLKNQKKLSSMTLSGAAISGTVPDWLWKLSQPLQILDLSENQMVGKLPRFLEFDFGAIVNLASNRLEGSFPLWSDVIALSLRNNLISGPIPANVNRHMSALVLLDVSNNSLTGDLPSSVSRLENLIFLDLSNNALSGDIYAGWNIMPGLTILDLSKNNFSGHIPCQMCSLLPSLEWLKLSTNNISGELASCLLNCTRLHTLDLGENRLHGVIPQWTEKSLNTLSELILRSNSLSGRIPEQLCNSLNLHVLDLANNNLFGPIPRCFGNMSGMKSLEPHSWSPRSYKSFYFGSIELNMKGRLMEYFKLIPLVNMIDLSRNNLSGEIPPEISNLSTLKALILSNNRLTGNIPSNISELKQLETLDLSFNHLSGQIPPGMSSMTFLNSLNLSYNNLNGEIPGGTQFTTFYPSSFEGNLGLCGLPLLRNCSAPGPNCSAPGPNAPNHDDEEDDYGELWFYASIVLGFLVGFWSVCGTLVIKRSWRQAYFRFADKIKEKLYLTVQLKIARLRRNWENRT</sequence>
<dbReference type="InterPro" id="IPR013210">
    <property type="entry name" value="LRR_N_plant-typ"/>
</dbReference>
<evidence type="ECO:0000313" key="17">
    <source>
        <dbReference type="Proteomes" id="UP001634007"/>
    </source>
</evidence>
<evidence type="ECO:0000256" key="6">
    <source>
        <dbReference type="ARBA" id="ARBA00022729"/>
    </source>
</evidence>
<keyword evidence="11" id="KW-0325">Glycoprotein</keyword>